<dbReference type="Gene3D" id="3.40.1010.10">
    <property type="entry name" value="Cobalt-precorrin-4 Transmethylase, Domain 1"/>
    <property type="match status" value="1"/>
</dbReference>
<keyword evidence="3 7" id="KW-0489">Methyltransferase</keyword>
<dbReference type="PANTHER" id="PTHR43182:SF1">
    <property type="entry name" value="COBALT-PRECORRIN-7 C(5)-METHYLTRANSFERASE"/>
    <property type="match status" value="1"/>
</dbReference>
<dbReference type="CDD" id="cd11644">
    <property type="entry name" value="Precorrin-6Y-MT"/>
    <property type="match status" value="1"/>
</dbReference>
<evidence type="ECO:0000256" key="2">
    <source>
        <dbReference type="ARBA" id="ARBA00022573"/>
    </source>
</evidence>
<feature type="domain" description="Tetrapyrrole methylase" evidence="6">
    <location>
        <begin position="6"/>
        <end position="194"/>
    </location>
</feature>
<dbReference type="Gene3D" id="3.40.50.150">
    <property type="entry name" value="Vaccinia Virus protein VP39"/>
    <property type="match status" value="1"/>
</dbReference>
<dbReference type="OrthoDB" id="9787825at2"/>
<reference evidence="8" key="1">
    <citation type="submission" date="2018-11" db="EMBL/GenBank/DDBJ databases">
        <title>Shewanella sp. M2.</title>
        <authorList>
            <person name="Hwang Y.J."/>
            <person name="Hwang C.Y."/>
        </authorList>
    </citation>
    <scope>NUCLEOTIDE SEQUENCE [LARGE SCALE GENOMIC DNA]</scope>
    <source>
        <strain evidence="8">LMG 19866</strain>
    </source>
</reference>
<sequence>MRGQLRLVGIGDDGCLSLTSRAMNAISEAEVLAGSERHLAFVPQYTGQKLAMTSPLSGFITQVVELASRQDVCVLASGDPLFFGIGQLLLKAAAKANVDVDIIPSLSSVQLACARYGWSSQQLTMLSVHGRSLTGLVAKLQQADEFALLTDGVNSPQVVAAHLLTFAETHWQIHVCEALGGVDERCRTFTVAELVAGEAGEVNPLNLMLLRRGDQAPWNGKPGHVADEEYAKRIPSQGLITKAPIRAVAIANLNLTPDSIMWDIGTASGSVAIESAKQAWRGQIYAIECNSDCFEMLAANRELHKVDNMNIIKHKAPDGLADLPAPDAVFCGGSRGQMSAIFTHVMQVLKTGGRFIVSAVTLDSVTELFNLCRQHEIEPQILMLNISKTKPLAHYTCYQAENPIHLFIIEKR</sequence>
<dbReference type="UniPathway" id="UPA00148"/>
<evidence type="ECO:0000256" key="3">
    <source>
        <dbReference type="ARBA" id="ARBA00022603"/>
    </source>
</evidence>
<dbReference type="NCBIfam" id="TIGR02467">
    <property type="entry name" value="CbiE"/>
    <property type="match status" value="1"/>
</dbReference>
<dbReference type="SUPFAM" id="SSF53790">
    <property type="entry name" value="Tetrapyrrole methylase"/>
    <property type="match status" value="1"/>
</dbReference>
<keyword evidence="4 7" id="KW-0808">Transferase</keyword>
<evidence type="ECO:0000313" key="8">
    <source>
        <dbReference type="Proteomes" id="UP000278035"/>
    </source>
</evidence>
<dbReference type="Proteomes" id="UP000278035">
    <property type="component" value="Chromosome"/>
</dbReference>
<dbReference type="Pfam" id="PF00590">
    <property type="entry name" value="TP_methylase"/>
    <property type="match status" value="1"/>
</dbReference>
<dbReference type="PIRSF" id="PIRSF036428">
    <property type="entry name" value="CobL"/>
    <property type="match status" value="1"/>
</dbReference>
<dbReference type="SUPFAM" id="SSF53335">
    <property type="entry name" value="S-adenosyl-L-methionine-dependent methyltransferases"/>
    <property type="match status" value="1"/>
</dbReference>
<gene>
    <name evidence="7" type="primary">cbiE</name>
    <name evidence="7" type="ORF">EGC82_11375</name>
</gene>
<name>A0A3G8LX67_9GAMM</name>
<dbReference type="InterPro" id="IPR014008">
    <property type="entry name" value="Cbl_synth_MTase_CbiT"/>
</dbReference>
<keyword evidence="5" id="KW-0949">S-adenosyl-L-methionine</keyword>
<evidence type="ECO:0000256" key="5">
    <source>
        <dbReference type="ARBA" id="ARBA00022691"/>
    </source>
</evidence>
<dbReference type="Gene3D" id="3.30.950.10">
    <property type="entry name" value="Methyltransferase, Cobalt-precorrin-4 Transmethylase, Domain 2"/>
    <property type="match status" value="1"/>
</dbReference>
<proteinExistence type="predicted"/>
<evidence type="ECO:0000256" key="4">
    <source>
        <dbReference type="ARBA" id="ARBA00022679"/>
    </source>
</evidence>
<dbReference type="EMBL" id="CP034015">
    <property type="protein sequence ID" value="AZG73310.1"/>
    <property type="molecule type" value="Genomic_DNA"/>
</dbReference>
<keyword evidence="8" id="KW-1185">Reference proteome</keyword>
<accession>A0A3G8LX67</accession>
<dbReference type="GO" id="GO:0008276">
    <property type="term" value="F:protein methyltransferase activity"/>
    <property type="evidence" value="ECO:0007669"/>
    <property type="project" value="InterPro"/>
</dbReference>
<dbReference type="AlphaFoldDB" id="A0A3G8LX67"/>
<organism evidence="7 8">
    <name type="scientific">Shewanella livingstonensis</name>
    <dbReference type="NCBI Taxonomy" id="150120"/>
    <lineage>
        <taxon>Bacteria</taxon>
        <taxon>Pseudomonadati</taxon>
        <taxon>Pseudomonadota</taxon>
        <taxon>Gammaproteobacteria</taxon>
        <taxon>Alteromonadales</taxon>
        <taxon>Shewanellaceae</taxon>
        <taxon>Shewanella</taxon>
    </lineage>
</organism>
<dbReference type="InterPro" id="IPR000878">
    <property type="entry name" value="4pyrrol_Mease"/>
</dbReference>
<dbReference type="InterPro" id="IPR012818">
    <property type="entry name" value="CbiE"/>
</dbReference>
<dbReference type="PANTHER" id="PTHR43182">
    <property type="entry name" value="COBALT-PRECORRIN-6B C(15)-METHYLTRANSFERASE (DECARBOXYLATING)"/>
    <property type="match status" value="1"/>
</dbReference>
<keyword evidence="2" id="KW-0169">Cobalamin biosynthesis</keyword>
<dbReference type="InterPro" id="IPR006365">
    <property type="entry name" value="Cbl_synth_CobL"/>
</dbReference>
<dbReference type="InterPro" id="IPR014776">
    <property type="entry name" value="4pyrrole_Mease_sub2"/>
</dbReference>
<dbReference type="KEGG" id="slj:EGC82_11375"/>
<evidence type="ECO:0000259" key="6">
    <source>
        <dbReference type="Pfam" id="PF00590"/>
    </source>
</evidence>
<dbReference type="GO" id="GO:0032259">
    <property type="term" value="P:methylation"/>
    <property type="evidence" value="ECO:0007669"/>
    <property type="project" value="UniProtKB-KW"/>
</dbReference>
<dbReference type="GO" id="GO:0009236">
    <property type="term" value="P:cobalamin biosynthetic process"/>
    <property type="evidence" value="ECO:0007669"/>
    <property type="project" value="UniProtKB-UniPathway"/>
</dbReference>
<evidence type="ECO:0000313" key="7">
    <source>
        <dbReference type="EMBL" id="AZG73310.1"/>
    </source>
</evidence>
<dbReference type="InterPro" id="IPR029063">
    <property type="entry name" value="SAM-dependent_MTases_sf"/>
</dbReference>
<dbReference type="RefSeq" id="WP_124730867.1">
    <property type="nucleotide sequence ID" value="NZ_CBCSKC010000043.1"/>
</dbReference>
<dbReference type="InterPro" id="IPR014777">
    <property type="entry name" value="4pyrrole_Mease_sub1"/>
</dbReference>
<dbReference type="InterPro" id="IPR035996">
    <property type="entry name" value="4pyrrol_Methylase_sf"/>
</dbReference>
<evidence type="ECO:0000256" key="1">
    <source>
        <dbReference type="ARBA" id="ARBA00004953"/>
    </source>
</evidence>
<dbReference type="InterPro" id="IPR050714">
    <property type="entry name" value="Cobalamin_biosynth_MTase"/>
</dbReference>
<dbReference type="NCBIfam" id="TIGR02469">
    <property type="entry name" value="CbiT"/>
    <property type="match status" value="1"/>
</dbReference>
<dbReference type="CDD" id="cd02440">
    <property type="entry name" value="AdoMet_MTases"/>
    <property type="match status" value="1"/>
</dbReference>
<comment type="pathway">
    <text evidence="1">Cofactor biosynthesis; adenosylcobalamin biosynthesis.</text>
</comment>
<protein>
    <submittedName>
        <fullName evidence="7">Precorrin-6y C5,15-methyltransferase (Decarboxylating) subunit CbiE</fullName>
    </submittedName>
</protein>